<evidence type="ECO:0000313" key="2">
    <source>
        <dbReference type="Proteomes" id="UP000620327"/>
    </source>
</evidence>
<sequence>MFEKWKSILTVGLLSAFVLGFGIWAAVKPADALSTSERRPLAQMPELSASSYLSGKFMSGYEDYATDQFPLREQFRTLKALMGLYVFGQKDNNGVYLADGSAAKLEYPLNEDSVAHAADRFRYLYETLMAGTNAKVYLSVIPDKNYFLAEANGYPALDYQALTDALRKQTEFAAYIDLFGTLTADDYYRTDSHWRQENLLTTADTLAAAMGAALPDSRYTEWTLDRPYYGVYYGYAALPMEPDRLTYLTSDLLDACTVYNYETGKTGPIYDLAKGAGKDPYELFLSGSVSLLTIENPNADTDRELVIFRDSFGSSLAPLLVPGYAKVTLADIRYLPSSQMGKYLTFTDQDVLFLYSAPVLNNSETLK</sequence>
<organism evidence="1 2">
    <name type="scientific">Dysosmobacter segnis</name>
    <dbReference type="NCBI Taxonomy" id="2763042"/>
    <lineage>
        <taxon>Bacteria</taxon>
        <taxon>Bacillati</taxon>
        <taxon>Bacillota</taxon>
        <taxon>Clostridia</taxon>
        <taxon>Eubacteriales</taxon>
        <taxon>Oscillospiraceae</taxon>
        <taxon>Dysosmobacter</taxon>
    </lineage>
</organism>
<evidence type="ECO:0008006" key="3">
    <source>
        <dbReference type="Google" id="ProtNLM"/>
    </source>
</evidence>
<protein>
    <recommendedName>
        <fullName evidence="3">AlgX/AlgJ SGNH hydrolase-like domain-containing protein</fullName>
    </recommendedName>
</protein>
<reference evidence="1" key="1">
    <citation type="submission" date="2020-08" db="EMBL/GenBank/DDBJ databases">
        <title>Genome public.</title>
        <authorList>
            <person name="Liu C."/>
            <person name="Sun Q."/>
        </authorList>
    </citation>
    <scope>NUCLEOTIDE SEQUENCE</scope>
    <source>
        <strain evidence="1">BX15</strain>
    </source>
</reference>
<keyword evidence="2" id="KW-1185">Reference proteome</keyword>
<evidence type="ECO:0000313" key="1">
    <source>
        <dbReference type="EMBL" id="MBC5771445.1"/>
    </source>
</evidence>
<proteinExistence type="predicted"/>
<dbReference type="Proteomes" id="UP000620327">
    <property type="component" value="Unassembled WGS sequence"/>
</dbReference>
<accession>A0A923MJU8</accession>
<name>A0A923MJU8_9FIRM</name>
<dbReference type="RefSeq" id="WP_187015640.1">
    <property type="nucleotide sequence ID" value="NZ_JACOQI010000017.1"/>
</dbReference>
<dbReference type="AlphaFoldDB" id="A0A923MJU8"/>
<dbReference type="EMBL" id="JACOQI010000017">
    <property type="protein sequence ID" value="MBC5771445.1"/>
    <property type="molecule type" value="Genomic_DNA"/>
</dbReference>
<comment type="caution">
    <text evidence="1">The sequence shown here is derived from an EMBL/GenBank/DDBJ whole genome shotgun (WGS) entry which is preliminary data.</text>
</comment>
<gene>
    <name evidence="1" type="ORF">H8Z83_14190</name>
</gene>